<dbReference type="InterPro" id="IPR029033">
    <property type="entry name" value="His_PPase_superfam"/>
</dbReference>
<dbReference type="OrthoDB" id="9082843at2"/>
<organism evidence="3 4">
    <name type="scientific">Pigmentiphaga kullae</name>
    <dbReference type="NCBI Taxonomy" id="151784"/>
    <lineage>
        <taxon>Bacteria</taxon>
        <taxon>Pseudomonadati</taxon>
        <taxon>Pseudomonadota</taxon>
        <taxon>Betaproteobacteria</taxon>
        <taxon>Burkholderiales</taxon>
        <taxon>Alcaligenaceae</taxon>
        <taxon>Pigmentiphaga</taxon>
    </lineage>
</organism>
<keyword evidence="2" id="KW-0413">Isomerase</keyword>
<keyword evidence="4" id="KW-1185">Reference proteome</keyword>
<evidence type="ECO:0000313" key="4">
    <source>
        <dbReference type="Proteomes" id="UP000292445"/>
    </source>
</evidence>
<dbReference type="InterPro" id="IPR013078">
    <property type="entry name" value="His_Pase_superF_clade-1"/>
</dbReference>
<dbReference type="Pfam" id="PF00300">
    <property type="entry name" value="His_Phos_1"/>
    <property type="match status" value="1"/>
</dbReference>
<accession>A0A4Q7NJN1</accession>
<comment type="caution">
    <text evidence="3">The sequence shown here is derived from an EMBL/GenBank/DDBJ whole genome shotgun (WGS) entry which is preliminary data.</text>
</comment>
<keyword evidence="1" id="KW-0324">Glycolysis</keyword>
<dbReference type="Proteomes" id="UP000292445">
    <property type="component" value="Unassembled WGS sequence"/>
</dbReference>
<evidence type="ECO:0000256" key="1">
    <source>
        <dbReference type="ARBA" id="ARBA00023152"/>
    </source>
</evidence>
<protein>
    <submittedName>
        <fullName evidence="3">Broad specificity phosphatase PhoE</fullName>
    </submittedName>
</protein>
<dbReference type="Gene3D" id="3.40.50.1240">
    <property type="entry name" value="Phosphoglycerate mutase-like"/>
    <property type="match status" value="1"/>
</dbReference>
<dbReference type="SMART" id="SM00855">
    <property type="entry name" value="PGAM"/>
    <property type="match status" value="1"/>
</dbReference>
<dbReference type="InterPro" id="IPR001345">
    <property type="entry name" value="PG/BPGM_mutase_AS"/>
</dbReference>
<dbReference type="EMBL" id="SGXC01000001">
    <property type="protein sequence ID" value="RZS85284.1"/>
    <property type="molecule type" value="Genomic_DNA"/>
</dbReference>
<evidence type="ECO:0000256" key="2">
    <source>
        <dbReference type="ARBA" id="ARBA00023235"/>
    </source>
</evidence>
<dbReference type="AlphaFoldDB" id="A0A4Q7NJN1"/>
<dbReference type="SUPFAM" id="SSF53254">
    <property type="entry name" value="Phosphoglycerate mutase-like"/>
    <property type="match status" value="1"/>
</dbReference>
<dbReference type="PROSITE" id="PS00175">
    <property type="entry name" value="PG_MUTASE"/>
    <property type="match status" value="1"/>
</dbReference>
<dbReference type="GO" id="GO:0005737">
    <property type="term" value="C:cytoplasm"/>
    <property type="evidence" value="ECO:0007669"/>
    <property type="project" value="TreeGrafter"/>
</dbReference>
<dbReference type="RefSeq" id="WP_130356519.1">
    <property type="nucleotide sequence ID" value="NZ_SGXC01000001.1"/>
</dbReference>
<dbReference type="PANTHER" id="PTHR48100:SF1">
    <property type="entry name" value="HISTIDINE PHOSPHATASE FAMILY PROTEIN-RELATED"/>
    <property type="match status" value="1"/>
</dbReference>
<dbReference type="GO" id="GO:0016791">
    <property type="term" value="F:phosphatase activity"/>
    <property type="evidence" value="ECO:0007669"/>
    <property type="project" value="TreeGrafter"/>
</dbReference>
<gene>
    <name evidence="3" type="ORF">EV675_1307</name>
</gene>
<name>A0A4Q7NJN1_9BURK</name>
<dbReference type="CDD" id="cd07067">
    <property type="entry name" value="HP_PGM_like"/>
    <property type="match status" value="1"/>
</dbReference>
<proteinExistence type="predicted"/>
<dbReference type="InterPro" id="IPR050275">
    <property type="entry name" value="PGM_Phosphatase"/>
</dbReference>
<sequence length="201" mass="22301">MARGELWLIRHGQSTANAGAATSDVGASPLTALGREQALLAARQVDRRPDLLIVSPFLRAQETAAPILERWPGTPMQVWPIQEFTYLSALKCAGLTVHERRPLADAYWRRADPGYRDGDDAESFSEFAGRLRAFDERVRTLPGFIVAVGHGQFFHAYQLALASGLEATPPWMRRFRETDLASPIENGQVVRVDLADRALYG</sequence>
<evidence type="ECO:0000313" key="3">
    <source>
        <dbReference type="EMBL" id="RZS85284.1"/>
    </source>
</evidence>
<dbReference type="PANTHER" id="PTHR48100">
    <property type="entry name" value="BROAD-SPECIFICITY PHOSPHATASE YOR283W-RELATED"/>
    <property type="match status" value="1"/>
</dbReference>
<reference evidence="3 4" key="1">
    <citation type="submission" date="2019-02" db="EMBL/GenBank/DDBJ databases">
        <title>Genomic Encyclopedia of Type Strains, Phase IV (KMG-IV): sequencing the most valuable type-strain genomes for metagenomic binning, comparative biology and taxonomic classification.</title>
        <authorList>
            <person name="Goeker M."/>
        </authorList>
    </citation>
    <scope>NUCLEOTIDE SEQUENCE [LARGE SCALE GENOMIC DNA]</scope>
    <source>
        <strain evidence="3 4">K24</strain>
    </source>
</reference>